<feature type="compositionally biased region" description="Low complexity" evidence="6">
    <location>
        <begin position="13"/>
        <end position="25"/>
    </location>
</feature>
<evidence type="ECO:0000256" key="6">
    <source>
        <dbReference type="SAM" id="MobiDB-lite"/>
    </source>
</evidence>
<dbReference type="GO" id="GO:0004402">
    <property type="term" value="F:histone acetyltransferase activity"/>
    <property type="evidence" value="ECO:0007669"/>
    <property type="project" value="InterPro"/>
</dbReference>
<reference evidence="9" key="1">
    <citation type="submission" date="2019-06" db="EMBL/GenBank/DDBJ databases">
        <authorList>
            <person name="Zheng W."/>
        </authorList>
    </citation>
    <scope>NUCLEOTIDE SEQUENCE</scope>
    <source>
        <strain evidence="9">QDHG01</strain>
    </source>
</reference>
<keyword evidence="3" id="KW-0808">Transferase</keyword>
<dbReference type="EC" id="2.3.1.48" evidence="2"/>
<keyword evidence="10" id="KW-1185">Reference proteome</keyword>
<proteinExistence type="inferred from homology"/>
<dbReference type="GO" id="GO:0005634">
    <property type="term" value="C:nucleus"/>
    <property type="evidence" value="ECO:0007669"/>
    <property type="project" value="InterPro"/>
</dbReference>
<feature type="compositionally biased region" description="Low complexity" evidence="6">
    <location>
        <begin position="559"/>
        <end position="571"/>
    </location>
</feature>
<comment type="caution">
    <text evidence="9">The sequence shown here is derived from an EMBL/GenBank/DDBJ whole genome shotgun (WGS) entry which is preliminary data.</text>
</comment>
<dbReference type="InterPro" id="IPR037113">
    <property type="entry name" value="Hat1_N_sf"/>
</dbReference>
<keyword evidence="4" id="KW-0012">Acyltransferase</keyword>
<dbReference type="GO" id="GO:0031509">
    <property type="term" value="P:subtelomeric heterochromatin formation"/>
    <property type="evidence" value="ECO:0007669"/>
    <property type="project" value="InterPro"/>
</dbReference>
<gene>
    <name evidence="9" type="ORF">FGO68_gene11080</name>
</gene>
<dbReference type="GO" id="GO:0000781">
    <property type="term" value="C:chromosome, telomeric region"/>
    <property type="evidence" value="ECO:0007669"/>
    <property type="project" value="GOC"/>
</dbReference>
<dbReference type="InterPro" id="IPR019467">
    <property type="entry name" value="Hat1_N"/>
</dbReference>
<evidence type="ECO:0000256" key="3">
    <source>
        <dbReference type="ARBA" id="ARBA00022679"/>
    </source>
</evidence>
<evidence type="ECO:0000259" key="8">
    <source>
        <dbReference type="Pfam" id="PF10394"/>
    </source>
</evidence>
<dbReference type="Proteomes" id="UP000785679">
    <property type="component" value="Unassembled WGS sequence"/>
</dbReference>
<dbReference type="Pfam" id="PF10394">
    <property type="entry name" value="Hat1_N"/>
    <property type="match status" value="1"/>
</dbReference>
<dbReference type="Gene3D" id="3.40.630.30">
    <property type="match status" value="1"/>
</dbReference>
<evidence type="ECO:0000313" key="10">
    <source>
        <dbReference type="Proteomes" id="UP000785679"/>
    </source>
</evidence>
<dbReference type="AlphaFoldDB" id="A0A8J8T5Q5"/>
<evidence type="ECO:0000259" key="7">
    <source>
        <dbReference type="Pfam" id="PF00583"/>
    </source>
</evidence>
<accession>A0A8J8T5Q5</accession>
<dbReference type="InterPro" id="IPR016181">
    <property type="entry name" value="Acyl_CoA_acyltransferase"/>
</dbReference>
<dbReference type="PANTHER" id="PTHR12046">
    <property type="entry name" value="HISTONE ACETYLTRANSFERASE TYPE B CATALYTIC SUBUNIT"/>
    <property type="match status" value="1"/>
</dbReference>
<dbReference type="OrthoDB" id="10253098at2759"/>
<feature type="region of interest" description="Disordered" evidence="6">
    <location>
        <begin position="554"/>
        <end position="577"/>
    </location>
</feature>
<feature type="compositionally biased region" description="Polar residues" evidence="6">
    <location>
        <begin position="49"/>
        <end position="61"/>
    </location>
</feature>
<evidence type="ECO:0000313" key="9">
    <source>
        <dbReference type="EMBL" id="TNV83269.1"/>
    </source>
</evidence>
<protein>
    <recommendedName>
        <fullName evidence="2">histone acetyltransferase</fullName>
        <ecNumber evidence="2">2.3.1.48</ecNumber>
    </recommendedName>
</protein>
<evidence type="ECO:0000256" key="4">
    <source>
        <dbReference type="ARBA" id="ARBA00023315"/>
    </source>
</evidence>
<feature type="domain" description="N-acetyltransferase" evidence="7">
    <location>
        <begin position="318"/>
        <end position="407"/>
    </location>
</feature>
<dbReference type="EMBL" id="RRYP01003988">
    <property type="protein sequence ID" value="TNV83269.1"/>
    <property type="molecule type" value="Genomic_DNA"/>
</dbReference>
<comment type="similarity">
    <text evidence="1">Belongs to the HAT1 family.</text>
</comment>
<dbReference type="InterPro" id="IPR000182">
    <property type="entry name" value="GNAT_dom"/>
</dbReference>
<sequence length="698" mass="79777">MSQRYQGQRNKNKTQQSKTTTTTKPGLKKRDAKTLSKRSPSTKVRRTQQSKLSVSRSTSKKGSFAPQKRTKWVQEFTAAHKQQHPMQSAFANDLNTRLGNNHPLNLKRRRIFVDLIELQHYGGLALCSNHIVNFKIVATEKDMVTDQDSFFHPKFSHQIFHNDETVRGYQDLNIDIFLSAGSLRPYVNISYSRKHENHDDIIGTLETHFGKESLITDRSEFIQYLNEERQKFKPLGKKIGEFKRTVPIVQPDTKIKALAKRQAAPVIDKILSKKGQEETKVFEVYKVDAQGDKFSATNRRLQALFIFFIDGASFISVDQNWSYFLVYSDNNLVAYATAYEQKKSLFGKRDGSSSHSTPAKAGKYTYKLRISQFIVLPTCQRLGIGSTLLELMYNFYLNDKRCTEITVEDPSDDFQQMKDALDIKLIWGAGYFKTVRKLISQTKKRVAGGKKSAPGAIINKDNFDLLVLDNDEIQDIQDDLKLKKQNIHRCFELVVLSLLDQTDSVAHQKFAQEVKKKFYYQMNKNLLQPYFQLDSFYGSTSHSVPYSQAQTNENSHAVSKSSNCSSFSSKNDGGKPLPSAVNTHPMIDKMCCDGTGKVISEEHQKQFEQQMKRYHHHYYGPQIPGILEYQRVYNKFTPTPMMPQAAAQSINNCLSIGQKPQTMQWPNSGHGGLFQNGQLPRFELPMTLKAKIIKFIGI</sequence>
<dbReference type="InterPro" id="IPR017380">
    <property type="entry name" value="Hist_AcTrfase_B-typ_cat-su"/>
</dbReference>
<feature type="domain" description="Histone acetyl transferase HAT1 N-terminal" evidence="8">
    <location>
        <begin position="127"/>
        <end position="310"/>
    </location>
</feature>
<dbReference type="CDD" id="cd04301">
    <property type="entry name" value="NAT_SF"/>
    <property type="match status" value="1"/>
</dbReference>
<feature type="region of interest" description="Disordered" evidence="6">
    <location>
        <begin position="1"/>
        <end position="69"/>
    </location>
</feature>
<name>A0A8J8T5Q5_HALGN</name>
<evidence type="ECO:0000256" key="2">
    <source>
        <dbReference type="ARBA" id="ARBA00013184"/>
    </source>
</evidence>
<organism evidence="9 10">
    <name type="scientific">Halteria grandinella</name>
    <dbReference type="NCBI Taxonomy" id="5974"/>
    <lineage>
        <taxon>Eukaryota</taxon>
        <taxon>Sar</taxon>
        <taxon>Alveolata</taxon>
        <taxon>Ciliophora</taxon>
        <taxon>Intramacronucleata</taxon>
        <taxon>Spirotrichea</taxon>
        <taxon>Stichotrichia</taxon>
        <taxon>Sporadotrichida</taxon>
        <taxon>Halteriidae</taxon>
        <taxon>Halteria</taxon>
    </lineage>
</organism>
<dbReference type="Pfam" id="PF00583">
    <property type="entry name" value="Acetyltransf_1"/>
    <property type="match status" value="1"/>
</dbReference>
<evidence type="ECO:0000256" key="5">
    <source>
        <dbReference type="ARBA" id="ARBA00048017"/>
    </source>
</evidence>
<dbReference type="SUPFAM" id="SSF55729">
    <property type="entry name" value="Acyl-CoA N-acyltransferases (Nat)"/>
    <property type="match status" value="1"/>
</dbReference>
<comment type="catalytic activity">
    <reaction evidence="5">
        <text>L-lysyl-[protein] + acetyl-CoA = N(6)-acetyl-L-lysyl-[protein] + CoA + H(+)</text>
        <dbReference type="Rhea" id="RHEA:45948"/>
        <dbReference type="Rhea" id="RHEA-COMP:9752"/>
        <dbReference type="Rhea" id="RHEA-COMP:10731"/>
        <dbReference type="ChEBI" id="CHEBI:15378"/>
        <dbReference type="ChEBI" id="CHEBI:29969"/>
        <dbReference type="ChEBI" id="CHEBI:57287"/>
        <dbReference type="ChEBI" id="CHEBI:57288"/>
        <dbReference type="ChEBI" id="CHEBI:61930"/>
        <dbReference type="EC" id="2.3.1.48"/>
    </reaction>
</comment>
<dbReference type="Gene3D" id="3.90.360.10">
    <property type="entry name" value="Histone acetyl transferase 1 (HAT1), N-terminal domain"/>
    <property type="match status" value="1"/>
</dbReference>
<evidence type="ECO:0000256" key="1">
    <source>
        <dbReference type="ARBA" id="ARBA00010543"/>
    </source>
</evidence>